<sequence>MSHGRWLYAGDGDSTLKVFDLDGASTAVASIPTGGTTRVDEMALTSNGKLLLAANNAEDPPFATLFVANGHAAKNSVSIIARIIVDQTIIPPGFGLSLEQPAWDPETKRFFNSIPIIANNPSGCNYGQLSGPITCHGGVLVIDPKTVTGPTTQLGSFNPATNTGVIALNGCSPNGASVGPDSKILLGCTPQNNPNDVIQLVINAVSKKQTAIADITGSDEVWFNWGDDRYYTGSSRNCKVFPPPGGNCAAASQQAAVLGVIDAKSNQLIETIPQSSNSHSVAADSKRNLIFIPQVAPASVVIGGDTTTVGQGLCGQATNGCVAVFRHKVEGKDDNDDRDDDDQDAMD</sequence>
<accession>A0A5D3K4W4</accession>
<organism evidence="1 2">
    <name type="scientific">Bradyrhizobium rifense</name>
    <dbReference type="NCBI Taxonomy" id="515499"/>
    <lineage>
        <taxon>Bacteria</taxon>
        <taxon>Pseudomonadati</taxon>
        <taxon>Pseudomonadota</taxon>
        <taxon>Alphaproteobacteria</taxon>
        <taxon>Hyphomicrobiales</taxon>
        <taxon>Nitrobacteraceae</taxon>
        <taxon>Bradyrhizobium</taxon>
    </lineage>
</organism>
<reference evidence="1 2" key="1">
    <citation type="submission" date="2019-08" db="EMBL/GenBank/DDBJ databases">
        <title>Bradyrhizobium hipponensis sp. nov., a rhizobium isolated from a Lupinus angustifolius root nodule in Tunisia.</title>
        <authorList>
            <person name="Off K."/>
            <person name="Rejili M."/>
            <person name="Mars M."/>
            <person name="Brachmann A."/>
            <person name="Marin M."/>
        </authorList>
    </citation>
    <scope>NUCLEOTIDE SEQUENCE [LARGE SCALE GENOMIC DNA]</scope>
    <source>
        <strain evidence="1 2">CTAW71</strain>
    </source>
</reference>
<dbReference type="Proteomes" id="UP000324758">
    <property type="component" value="Unassembled WGS sequence"/>
</dbReference>
<dbReference type="OrthoDB" id="8183124at2"/>
<keyword evidence="2" id="KW-1185">Reference proteome</keyword>
<dbReference type="RefSeq" id="WP_148777876.1">
    <property type="nucleotide sequence ID" value="NZ_VSSS01000076.1"/>
</dbReference>
<dbReference type="EMBL" id="VSSS01000076">
    <property type="protein sequence ID" value="TYL87055.1"/>
    <property type="molecule type" value="Genomic_DNA"/>
</dbReference>
<evidence type="ECO:0000313" key="2">
    <source>
        <dbReference type="Proteomes" id="UP000324758"/>
    </source>
</evidence>
<proteinExistence type="predicted"/>
<dbReference type="AlphaFoldDB" id="A0A5D3K4W4"/>
<dbReference type="InterPro" id="IPR011044">
    <property type="entry name" value="Quino_amine_DH_bsu"/>
</dbReference>
<protein>
    <submittedName>
        <fullName evidence="1">Lactonase family protein</fullName>
    </submittedName>
</protein>
<dbReference type="SUPFAM" id="SSF50969">
    <property type="entry name" value="YVTN repeat-like/Quinoprotein amine dehydrogenase"/>
    <property type="match status" value="1"/>
</dbReference>
<evidence type="ECO:0000313" key="1">
    <source>
        <dbReference type="EMBL" id="TYL87055.1"/>
    </source>
</evidence>
<name>A0A5D3K4W4_9BRAD</name>
<comment type="caution">
    <text evidence="1">The sequence shown here is derived from an EMBL/GenBank/DDBJ whole genome shotgun (WGS) entry which is preliminary data.</text>
</comment>
<gene>
    <name evidence="1" type="ORF">FXB40_40590</name>
</gene>